<evidence type="ECO:0000313" key="6">
    <source>
        <dbReference type="EMBL" id="TFH70925.1"/>
    </source>
</evidence>
<dbReference type="Proteomes" id="UP000297872">
    <property type="component" value="Unassembled WGS sequence"/>
</dbReference>
<evidence type="ECO:0000259" key="5">
    <source>
        <dbReference type="Pfam" id="PF06803"/>
    </source>
</evidence>
<comment type="caution">
    <text evidence="6">The sequence shown here is derived from an EMBL/GenBank/DDBJ whole genome shotgun (WGS) entry which is preliminary data.</text>
</comment>
<dbReference type="OrthoDB" id="1072158at2"/>
<keyword evidence="3" id="KW-1133">Transmembrane helix</keyword>
<reference evidence="6 7" key="1">
    <citation type="submission" date="2019-02" db="EMBL/GenBank/DDBJ databases">
        <title>Draft Genome Sequence of the Prevotella sp. BCRC 81118, Isolated from Human Feces.</title>
        <authorList>
            <person name="Huang C.-H."/>
        </authorList>
    </citation>
    <scope>NUCLEOTIDE SEQUENCE [LARGE SCALE GENOMIC DNA]</scope>
    <source>
        <strain evidence="6 7">BCRC 81118</strain>
    </source>
</reference>
<protein>
    <submittedName>
        <fullName evidence="6">DUF1232 domain-containing protein</fullName>
    </submittedName>
</protein>
<keyword evidence="2" id="KW-0812">Transmembrane</keyword>
<sequence>MDKQNFMNTAIFKDKLQEYATKVGRISARPLLLLYFIMVSKDTPKSDKLMILSTISYLVFPVDLISAKRLPIIGWIDEAFSLSVAYQKVSKNITPEIERKTDALLDKWFPEYTNYVEIVE</sequence>
<feature type="domain" description="DUF1232" evidence="5">
    <location>
        <begin position="48"/>
        <end position="81"/>
    </location>
</feature>
<evidence type="ECO:0000313" key="7">
    <source>
        <dbReference type="Proteomes" id="UP000297872"/>
    </source>
</evidence>
<gene>
    <name evidence="6" type="ORF">EXN75_15860</name>
</gene>
<dbReference type="EMBL" id="SGVY01000070">
    <property type="protein sequence ID" value="TFH70925.1"/>
    <property type="molecule type" value="Genomic_DNA"/>
</dbReference>
<dbReference type="InterPro" id="IPR010652">
    <property type="entry name" value="DUF1232"/>
</dbReference>
<dbReference type="AlphaFoldDB" id="A0A4Y8UQ28"/>
<accession>A0A4Y8UQ28</accession>
<evidence type="ECO:0000256" key="3">
    <source>
        <dbReference type="ARBA" id="ARBA00022989"/>
    </source>
</evidence>
<keyword evidence="7" id="KW-1185">Reference proteome</keyword>
<evidence type="ECO:0000256" key="2">
    <source>
        <dbReference type="ARBA" id="ARBA00022692"/>
    </source>
</evidence>
<keyword evidence="4" id="KW-0472">Membrane</keyword>
<dbReference type="Pfam" id="PF06803">
    <property type="entry name" value="DUF1232"/>
    <property type="match status" value="1"/>
</dbReference>
<proteinExistence type="predicted"/>
<evidence type="ECO:0000256" key="1">
    <source>
        <dbReference type="ARBA" id="ARBA00004127"/>
    </source>
</evidence>
<name>A0A4Y8UQ28_9BACT</name>
<organism evidence="6 7">
    <name type="scientific">Segatella hominis</name>
    <dbReference type="NCBI Taxonomy" id="2518605"/>
    <lineage>
        <taxon>Bacteria</taxon>
        <taxon>Pseudomonadati</taxon>
        <taxon>Bacteroidota</taxon>
        <taxon>Bacteroidia</taxon>
        <taxon>Bacteroidales</taxon>
        <taxon>Prevotellaceae</taxon>
        <taxon>Segatella</taxon>
    </lineage>
</organism>
<evidence type="ECO:0000256" key="4">
    <source>
        <dbReference type="ARBA" id="ARBA00023136"/>
    </source>
</evidence>
<dbReference type="GO" id="GO:0012505">
    <property type="term" value="C:endomembrane system"/>
    <property type="evidence" value="ECO:0007669"/>
    <property type="project" value="UniProtKB-SubCell"/>
</dbReference>
<comment type="subcellular location">
    <subcellularLocation>
        <location evidence="1">Endomembrane system</location>
        <topology evidence="1">Multi-pass membrane protein</topology>
    </subcellularLocation>
</comment>